<protein>
    <submittedName>
        <fullName evidence="1">Uncharacterized protein</fullName>
    </submittedName>
</protein>
<proteinExistence type="predicted"/>
<sequence>EEIVLEENITDLVLHYVESSWVNGSVMYDLSDKPNEDPVPYNNQMVNIQWGDGITETTMTDSNGTFAFQIPVGAEVNLTVHVIVGDLLVGEHFTVTSGGSELTLYPQNSVGAAGQMFLYDAGNPYTNTVPGFGNYPFLMEAYDSLTGVTWQWPVDTEQGRFTSRVLMGGENETRNWTLSINNEALNVEPLTYSPLGDNVSLHLTAEPAYVQVNLSTFIDHSIDGNLSNGTALALDFRLTPIGAPDGSTTINISADQICEGGATQNCWDNG</sequence>
<feature type="non-terminal residue" evidence="1">
    <location>
        <position position="270"/>
    </location>
</feature>
<reference evidence="1" key="1">
    <citation type="submission" date="2018-05" db="EMBL/GenBank/DDBJ databases">
        <authorList>
            <person name="Lanie J.A."/>
            <person name="Ng W.-L."/>
            <person name="Kazmierczak K.M."/>
            <person name="Andrzejewski T.M."/>
            <person name="Davidsen T.M."/>
            <person name="Wayne K.J."/>
            <person name="Tettelin H."/>
            <person name="Glass J.I."/>
            <person name="Rusch D."/>
            <person name="Podicherti R."/>
            <person name="Tsui H.-C.T."/>
            <person name="Winkler M.E."/>
        </authorList>
    </citation>
    <scope>NUCLEOTIDE SEQUENCE</scope>
</reference>
<organism evidence="1">
    <name type="scientific">marine metagenome</name>
    <dbReference type="NCBI Taxonomy" id="408172"/>
    <lineage>
        <taxon>unclassified sequences</taxon>
        <taxon>metagenomes</taxon>
        <taxon>ecological metagenomes</taxon>
    </lineage>
</organism>
<feature type="non-terminal residue" evidence="1">
    <location>
        <position position="1"/>
    </location>
</feature>
<dbReference type="AlphaFoldDB" id="A0A382XKK2"/>
<accession>A0A382XKK2</accession>
<evidence type="ECO:0000313" key="1">
    <source>
        <dbReference type="EMBL" id="SVD70981.1"/>
    </source>
</evidence>
<dbReference type="EMBL" id="UINC01168120">
    <property type="protein sequence ID" value="SVD70981.1"/>
    <property type="molecule type" value="Genomic_DNA"/>
</dbReference>
<gene>
    <name evidence="1" type="ORF">METZ01_LOCUS423835</name>
</gene>
<name>A0A382XKK2_9ZZZZ</name>